<evidence type="ECO:0000313" key="2">
    <source>
        <dbReference type="Proteomes" id="UP000467841"/>
    </source>
</evidence>
<dbReference type="EMBL" id="CACVBM020001129">
    <property type="protein sequence ID" value="CAA7033276.1"/>
    <property type="molecule type" value="Genomic_DNA"/>
</dbReference>
<evidence type="ECO:0000313" key="1">
    <source>
        <dbReference type="EMBL" id="CAA7033276.1"/>
    </source>
</evidence>
<comment type="caution">
    <text evidence="1">The sequence shown here is derived from an EMBL/GenBank/DDBJ whole genome shotgun (WGS) entry which is preliminary data.</text>
</comment>
<name>A0A6D2J7L6_9BRAS</name>
<accession>A0A6D2J7L6</accession>
<dbReference type="AlphaFoldDB" id="A0A6D2J7L6"/>
<organism evidence="1 2">
    <name type="scientific">Microthlaspi erraticum</name>
    <dbReference type="NCBI Taxonomy" id="1685480"/>
    <lineage>
        <taxon>Eukaryota</taxon>
        <taxon>Viridiplantae</taxon>
        <taxon>Streptophyta</taxon>
        <taxon>Embryophyta</taxon>
        <taxon>Tracheophyta</taxon>
        <taxon>Spermatophyta</taxon>
        <taxon>Magnoliopsida</taxon>
        <taxon>eudicotyledons</taxon>
        <taxon>Gunneridae</taxon>
        <taxon>Pentapetalae</taxon>
        <taxon>rosids</taxon>
        <taxon>malvids</taxon>
        <taxon>Brassicales</taxon>
        <taxon>Brassicaceae</taxon>
        <taxon>Coluteocarpeae</taxon>
        <taxon>Microthlaspi</taxon>
    </lineage>
</organism>
<dbReference type="OrthoDB" id="1113135at2759"/>
<dbReference type="PANTHER" id="PTHR34223:SF51">
    <property type="entry name" value="OS06G0556300 PROTEIN"/>
    <property type="match status" value="1"/>
</dbReference>
<keyword evidence="2" id="KW-1185">Reference proteome</keyword>
<gene>
    <name evidence="1" type="ORF">MERR_LOCUS20511</name>
</gene>
<dbReference type="Proteomes" id="UP000467841">
    <property type="component" value="Unassembled WGS sequence"/>
</dbReference>
<protein>
    <recommendedName>
        <fullName evidence="3">FBD domain-containing protein</fullName>
    </recommendedName>
</protein>
<dbReference type="InterPro" id="IPR053197">
    <property type="entry name" value="F-box_SCFL_complex_component"/>
</dbReference>
<proteinExistence type="predicted"/>
<dbReference type="PANTHER" id="PTHR34223">
    <property type="entry name" value="OS11G0201299 PROTEIN"/>
    <property type="match status" value="1"/>
</dbReference>
<reference evidence="1" key="1">
    <citation type="submission" date="2020-01" db="EMBL/GenBank/DDBJ databases">
        <authorList>
            <person name="Mishra B."/>
        </authorList>
    </citation>
    <scope>NUCLEOTIDE SEQUENCE [LARGE SCALE GENOMIC DNA]</scope>
</reference>
<sequence length="317" mass="35535">MADYAGERGAIESMDLISSLPDGILHHIISFVPTDLAIQTTLFQIFSTCNIPDESAAKILSGCPVLESLALNSCKMLGRLDLSESMHVTRLEIDHGSPDSGPREIVAPHIHYLRLETTNTPPCSLDHVSSLTEAKLNLIPYWGNTIAAGFLRVNGHVTKTAQHREAYFGINVLSVSELSGVPFPTLKIKDLTLETGFLRYFVPSDAQLRGVPGIAELLRNSPELKKLTLNLYKSRIVRSNVQENYLRTYIDSRGLKFEVVPASSEPKLIALFIELVLGNRKTLETLVVRLRDNLDAERFDELRCFKWFRKFLMVSRL</sequence>
<dbReference type="SUPFAM" id="SSF52047">
    <property type="entry name" value="RNI-like"/>
    <property type="match status" value="1"/>
</dbReference>
<evidence type="ECO:0008006" key="3">
    <source>
        <dbReference type="Google" id="ProtNLM"/>
    </source>
</evidence>